<dbReference type="PANTHER" id="PTHR43386">
    <property type="entry name" value="OLIGOPEPTIDE TRANSPORT SYSTEM PERMEASE PROTEIN APPC"/>
    <property type="match status" value="1"/>
</dbReference>
<protein>
    <submittedName>
        <fullName evidence="11">Oligopeptide transport system permease protein</fullName>
    </submittedName>
</protein>
<organism evidence="11 12">
    <name type="scientific">Staphylococcus aureus</name>
    <dbReference type="NCBI Taxonomy" id="1280"/>
    <lineage>
        <taxon>Bacteria</taxon>
        <taxon>Bacillati</taxon>
        <taxon>Bacillota</taxon>
        <taxon>Bacilli</taxon>
        <taxon>Bacillales</taxon>
        <taxon>Staphylococcaceae</taxon>
        <taxon>Staphylococcus</taxon>
    </lineage>
</organism>
<evidence type="ECO:0000256" key="1">
    <source>
        <dbReference type="ARBA" id="ARBA00004651"/>
    </source>
</evidence>
<evidence type="ECO:0000256" key="7">
    <source>
        <dbReference type="ARBA" id="ARBA00023112"/>
    </source>
</evidence>
<dbReference type="InterPro" id="IPR050366">
    <property type="entry name" value="BP-dependent_transpt_permease"/>
</dbReference>
<name>A0A380DHS5_STAAU</name>
<dbReference type="InterPro" id="IPR035906">
    <property type="entry name" value="MetI-like_sf"/>
</dbReference>
<evidence type="ECO:0000256" key="4">
    <source>
        <dbReference type="ARBA" id="ARBA00022596"/>
    </source>
</evidence>
<dbReference type="PROSITE" id="PS50928">
    <property type="entry name" value="ABC_TM1"/>
    <property type="match status" value="1"/>
</dbReference>
<dbReference type="GO" id="GO:0055085">
    <property type="term" value="P:transmembrane transport"/>
    <property type="evidence" value="ECO:0007669"/>
    <property type="project" value="InterPro"/>
</dbReference>
<evidence type="ECO:0000256" key="3">
    <source>
        <dbReference type="ARBA" id="ARBA00022475"/>
    </source>
</evidence>
<comment type="subcellular location">
    <subcellularLocation>
        <location evidence="1 9">Cell membrane</location>
        <topology evidence="1 9">Multi-pass membrane protein</topology>
    </subcellularLocation>
</comment>
<dbReference type="InterPro" id="IPR000515">
    <property type="entry name" value="MetI-like"/>
</dbReference>
<feature type="domain" description="ABC transmembrane type-1" evidence="10">
    <location>
        <begin position="41"/>
        <end position="129"/>
    </location>
</feature>
<feature type="transmembrane region" description="Helical" evidence="9">
    <location>
        <begin position="43"/>
        <end position="69"/>
    </location>
</feature>
<dbReference type="Proteomes" id="UP000255091">
    <property type="component" value="Unassembled WGS sequence"/>
</dbReference>
<reference evidence="11 12" key="1">
    <citation type="submission" date="2018-06" db="EMBL/GenBank/DDBJ databases">
        <authorList>
            <consortium name="Pathogen Informatics"/>
            <person name="Doyle S."/>
        </authorList>
    </citation>
    <scope>NUCLEOTIDE SEQUENCE [LARGE SCALE GENOMIC DNA]</scope>
    <source>
        <strain evidence="11 12">NCTC6133</strain>
    </source>
</reference>
<dbReference type="PANTHER" id="PTHR43386:SF1">
    <property type="entry name" value="D,D-DIPEPTIDE TRANSPORT SYSTEM PERMEASE PROTEIN DDPC-RELATED"/>
    <property type="match status" value="1"/>
</dbReference>
<proteinExistence type="inferred from homology"/>
<sequence length="129" mass="14071">MIRHWLLKNQFNALLHGPSLAYPFDTDDFGRDLFTRVVVGTKLTFSISIISVVIAVIFGVLLGTIAGYFNHIDNLIMRILDVVFAIPSLLLAVAIIASFGASIPNLIIALSIGNIPSFARTMRASVLEN</sequence>
<feature type="transmembrane region" description="Helical" evidence="9">
    <location>
        <begin position="89"/>
        <end position="113"/>
    </location>
</feature>
<comment type="similarity">
    <text evidence="9">Belongs to the binding-protein-dependent transport system permease family.</text>
</comment>
<keyword evidence="7" id="KW-0406">Ion transport</keyword>
<evidence type="ECO:0000256" key="8">
    <source>
        <dbReference type="ARBA" id="ARBA00023136"/>
    </source>
</evidence>
<dbReference type="Gene3D" id="1.10.3720.10">
    <property type="entry name" value="MetI-like"/>
    <property type="match status" value="1"/>
</dbReference>
<evidence type="ECO:0000256" key="5">
    <source>
        <dbReference type="ARBA" id="ARBA00022692"/>
    </source>
</evidence>
<dbReference type="GO" id="GO:0015675">
    <property type="term" value="P:nickel cation transport"/>
    <property type="evidence" value="ECO:0007669"/>
    <property type="project" value="UniProtKB-KW"/>
</dbReference>
<evidence type="ECO:0000259" key="10">
    <source>
        <dbReference type="PROSITE" id="PS50928"/>
    </source>
</evidence>
<gene>
    <name evidence="11" type="primary">gsiD_1</name>
    <name evidence="11" type="ORF">NCTC6133_00212</name>
</gene>
<keyword evidence="6 9" id="KW-1133">Transmembrane helix</keyword>
<dbReference type="CDD" id="cd06261">
    <property type="entry name" value="TM_PBP2"/>
    <property type="match status" value="1"/>
</dbReference>
<evidence type="ECO:0000256" key="6">
    <source>
        <dbReference type="ARBA" id="ARBA00022989"/>
    </source>
</evidence>
<keyword evidence="2 9" id="KW-0813">Transport</keyword>
<evidence type="ECO:0000313" key="11">
    <source>
        <dbReference type="EMBL" id="SUK29056.1"/>
    </source>
</evidence>
<keyword evidence="3" id="KW-1003">Cell membrane</keyword>
<dbReference type="SUPFAM" id="SSF161098">
    <property type="entry name" value="MetI-like"/>
    <property type="match status" value="1"/>
</dbReference>
<keyword evidence="4" id="KW-0533">Nickel</keyword>
<evidence type="ECO:0000256" key="2">
    <source>
        <dbReference type="ARBA" id="ARBA00022448"/>
    </source>
</evidence>
<keyword evidence="8 9" id="KW-0472">Membrane</keyword>
<keyword evidence="7" id="KW-0921">Nickel transport</keyword>
<keyword evidence="5 9" id="KW-0812">Transmembrane</keyword>
<evidence type="ECO:0000256" key="9">
    <source>
        <dbReference type="RuleBase" id="RU363032"/>
    </source>
</evidence>
<accession>A0A380DHS5</accession>
<dbReference type="Pfam" id="PF00528">
    <property type="entry name" value="BPD_transp_1"/>
    <property type="match status" value="1"/>
</dbReference>
<dbReference type="AlphaFoldDB" id="A0A380DHS5"/>
<dbReference type="EMBL" id="UHAP01000001">
    <property type="protein sequence ID" value="SUK29056.1"/>
    <property type="molecule type" value="Genomic_DNA"/>
</dbReference>
<dbReference type="GO" id="GO:0005886">
    <property type="term" value="C:plasma membrane"/>
    <property type="evidence" value="ECO:0007669"/>
    <property type="project" value="UniProtKB-SubCell"/>
</dbReference>
<evidence type="ECO:0000313" key="12">
    <source>
        <dbReference type="Proteomes" id="UP000255091"/>
    </source>
</evidence>